<comment type="cofactor">
    <cofactor evidence="1">
        <name>(6R)-5,10-methylene-5,6,7,8-tetrahydrofolate</name>
        <dbReference type="ChEBI" id="CHEBI:15636"/>
    </cofactor>
</comment>
<dbReference type="GO" id="GO:0009416">
    <property type="term" value="P:response to light stimulus"/>
    <property type="evidence" value="ECO:0007669"/>
    <property type="project" value="TreeGrafter"/>
</dbReference>
<evidence type="ECO:0000256" key="4">
    <source>
        <dbReference type="PIRSR" id="PIRSR602081-1"/>
    </source>
</evidence>
<evidence type="ECO:0000259" key="6">
    <source>
        <dbReference type="PROSITE" id="PS51645"/>
    </source>
</evidence>
<evidence type="ECO:0000256" key="2">
    <source>
        <dbReference type="ARBA" id="ARBA00022630"/>
    </source>
</evidence>
<dbReference type="InterPro" id="IPR005101">
    <property type="entry name" value="Cryptochr/Photolyase_FAD-bd"/>
</dbReference>
<dbReference type="PRINTS" id="PR00147">
    <property type="entry name" value="DNAPHOTLYASE"/>
</dbReference>
<evidence type="ECO:0000313" key="7">
    <source>
        <dbReference type="EMBL" id="NOU50361.1"/>
    </source>
</evidence>
<organism evidence="7 8">
    <name type="scientific">Pseudoalteromonas caenipelagi</name>
    <dbReference type="NCBI Taxonomy" id="2726988"/>
    <lineage>
        <taxon>Bacteria</taxon>
        <taxon>Pseudomonadati</taxon>
        <taxon>Pseudomonadota</taxon>
        <taxon>Gammaproteobacteria</taxon>
        <taxon>Alteromonadales</taxon>
        <taxon>Pseudoalteromonadaceae</taxon>
        <taxon>Pseudoalteromonas</taxon>
    </lineage>
</organism>
<keyword evidence="2 4" id="KW-0285">Flavoprotein</keyword>
<proteinExistence type="inferred from homology"/>
<accession>A0A849VF79</accession>
<dbReference type="Gene3D" id="1.25.40.80">
    <property type="match status" value="1"/>
</dbReference>
<evidence type="ECO:0000256" key="1">
    <source>
        <dbReference type="ARBA" id="ARBA00001932"/>
    </source>
</evidence>
<dbReference type="InterPro" id="IPR014729">
    <property type="entry name" value="Rossmann-like_a/b/a_fold"/>
</dbReference>
<protein>
    <submittedName>
        <fullName evidence="7">Deoxyribodipyrimidine photo-lyase</fullName>
    </submittedName>
</protein>
<dbReference type="InterPro" id="IPR036155">
    <property type="entry name" value="Crypto/Photolyase_N_sf"/>
</dbReference>
<comment type="cofactor">
    <cofactor evidence="4">
        <name>FAD</name>
        <dbReference type="ChEBI" id="CHEBI:57692"/>
    </cofactor>
    <text evidence="4">Binds 1 FAD per subunit.</text>
</comment>
<feature type="binding site" evidence="4">
    <location>
        <position position="210"/>
    </location>
    <ligand>
        <name>FAD</name>
        <dbReference type="ChEBI" id="CHEBI:57692"/>
    </ligand>
</feature>
<dbReference type="SUPFAM" id="SSF52425">
    <property type="entry name" value="Cryptochrome/photolyase, N-terminal domain"/>
    <property type="match status" value="1"/>
</dbReference>
<dbReference type="Gene3D" id="3.40.50.620">
    <property type="entry name" value="HUPs"/>
    <property type="match status" value="1"/>
</dbReference>
<dbReference type="PROSITE" id="PS51645">
    <property type="entry name" value="PHR_CRY_ALPHA_BETA"/>
    <property type="match status" value="1"/>
</dbReference>
<keyword evidence="3 4" id="KW-0274">FAD</keyword>
<sequence>MINIVWLKRDFRVNDHAPLYNSQKCAEPTLFLYVIEPQYWHLDDTSERQFAFISQAILSYAREIEKLGGFLCVRRGNVDEVLAKIHQKYPIKSLFCHQETGNQWTFERDNAVFLWCAKNHIKVHQYRQQAVFRGRLNRDSWQSRASAWIASEVLPPPSRVRSVLCYHSGLHLLDNYPGNDNFIARQMQQGTTDAAKATLQSFFKQRINNYLFGISSPIKSVTASSRLSPYLCYGMLSLKQVMQMAYELEHVEKRHKSGFLARLYWHSHFVQKLESEPRYETQAVHRSLVAMRQSEFEEASFERWKLGCTGVPFIDACMRMLLQTGWINFRMRAMLVAFASYHLWLDWPKTAAYLASTFVDYEPGIHYPQVQMQSGTTGINPFRIYNPITQGQKFDSKGEFIRRYIPELAHVPDSYVHTPWLYSGLKTDCYDKPKVLPDEAAKQARLKISSYYKVHVNSSETKRVIKKHASRRGRNIKRTQTAKLNHNQLSLF</sequence>
<dbReference type="Pfam" id="PF00875">
    <property type="entry name" value="DNA_photolyase"/>
    <property type="match status" value="1"/>
</dbReference>
<dbReference type="GO" id="GO:0003677">
    <property type="term" value="F:DNA binding"/>
    <property type="evidence" value="ECO:0007669"/>
    <property type="project" value="TreeGrafter"/>
</dbReference>
<dbReference type="InterPro" id="IPR002081">
    <property type="entry name" value="Cryptochrome/DNA_photolyase_1"/>
</dbReference>
<keyword evidence="8" id="KW-1185">Reference proteome</keyword>
<dbReference type="Pfam" id="PF03441">
    <property type="entry name" value="FAD_binding_7"/>
    <property type="match status" value="1"/>
</dbReference>
<feature type="binding site" evidence="4">
    <location>
        <begin position="224"/>
        <end position="228"/>
    </location>
    <ligand>
        <name>FAD</name>
        <dbReference type="ChEBI" id="CHEBI:57692"/>
    </ligand>
</feature>
<dbReference type="PANTHER" id="PTHR11455:SF9">
    <property type="entry name" value="CRYPTOCHROME CIRCADIAN CLOCK 5 ISOFORM X1"/>
    <property type="match status" value="1"/>
</dbReference>
<reference evidence="7 8" key="1">
    <citation type="submission" date="2020-04" db="EMBL/GenBank/DDBJ databases">
        <title>Pseudoalteromonas caenipelagi sp. nov., isolated from a tidal flat.</title>
        <authorList>
            <person name="Park S."/>
            <person name="Yoon J.-H."/>
        </authorList>
    </citation>
    <scope>NUCLEOTIDE SEQUENCE [LARGE SCALE GENOMIC DNA]</scope>
    <source>
        <strain evidence="7 8">JBTF-M23</strain>
    </source>
</reference>
<dbReference type="GO" id="GO:0003904">
    <property type="term" value="F:deoxyribodipyrimidine photo-lyase activity"/>
    <property type="evidence" value="ECO:0007669"/>
    <property type="project" value="TreeGrafter"/>
</dbReference>
<comment type="caution">
    <text evidence="7">The sequence shown here is derived from an EMBL/GenBank/DDBJ whole genome shotgun (WGS) entry which is preliminary data.</text>
</comment>
<dbReference type="AlphaFoldDB" id="A0A849VF79"/>
<keyword evidence="5" id="KW-0157">Chromophore</keyword>
<evidence type="ECO:0000313" key="8">
    <source>
        <dbReference type="Proteomes" id="UP000586305"/>
    </source>
</evidence>
<dbReference type="InterPro" id="IPR006050">
    <property type="entry name" value="DNA_photolyase_N"/>
</dbReference>
<dbReference type="RefSeq" id="WP_171625423.1">
    <property type="nucleotide sequence ID" value="NZ_JABBPG010000002.1"/>
</dbReference>
<dbReference type="GO" id="GO:0071949">
    <property type="term" value="F:FAD binding"/>
    <property type="evidence" value="ECO:0007669"/>
    <property type="project" value="TreeGrafter"/>
</dbReference>
<evidence type="ECO:0000256" key="5">
    <source>
        <dbReference type="RuleBase" id="RU004182"/>
    </source>
</evidence>
<dbReference type="PANTHER" id="PTHR11455">
    <property type="entry name" value="CRYPTOCHROME"/>
    <property type="match status" value="1"/>
</dbReference>
<feature type="domain" description="Photolyase/cryptochrome alpha/beta" evidence="6">
    <location>
        <begin position="1"/>
        <end position="131"/>
    </location>
</feature>
<comment type="similarity">
    <text evidence="5">Belongs to the DNA photolyase family.</text>
</comment>
<feature type="binding site" evidence="4">
    <location>
        <position position="259"/>
    </location>
    <ligand>
        <name>FAD</name>
        <dbReference type="ChEBI" id="CHEBI:57692"/>
    </ligand>
</feature>
<gene>
    <name evidence="7" type="ORF">HG263_07375</name>
</gene>
<dbReference type="InterPro" id="IPR036134">
    <property type="entry name" value="Crypto/Photolyase_FAD-like_sf"/>
</dbReference>
<dbReference type="EMBL" id="JABBPG010000002">
    <property type="protein sequence ID" value="NOU50361.1"/>
    <property type="molecule type" value="Genomic_DNA"/>
</dbReference>
<dbReference type="Gene3D" id="1.10.579.10">
    <property type="entry name" value="DNA Cyclobutane Dipyrimidine Photolyase, subunit A, domain 3"/>
    <property type="match status" value="1"/>
</dbReference>
<name>A0A849VF79_9GAMM</name>
<evidence type="ECO:0000256" key="3">
    <source>
        <dbReference type="ARBA" id="ARBA00022827"/>
    </source>
</evidence>
<dbReference type="Proteomes" id="UP000586305">
    <property type="component" value="Unassembled WGS sequence"/>
</dbReference>
<keyword evidence="7" id="KW-0456">Lyase</keyword>
<dbReference type="SUPFAM" id="SSF48173">
    <property type="entry name" value="Cryptochrome/photolyase FAD-binding domain"/>
    <property type="match status" value="1"/>
</dbReference>